<evidence type="ECO:0000256" key="1">
    <source>
        <dbReference type="SAM" id="SignalP"/>
    </source>
</evidence>
<keyword evidence="4" id="KW-1185">Reference proteome</keyword>
<protein>
    <submittedName>
        <fullName evidence="3">META domain-containing protein</fullName>
    </submittedName>
</protein>
<dbReference type="Pfam" id="PF03724">
    <property type="entry name" value="META"/>
    <property type="match status" value="1"/>
</dbReference>
<dbReference type="PANTHER" id="PTHR35535:SF2">
    <property type="entry name" value="DUF306 DOMAIN-CONTAINING PROTEIN"/>
    <property type="match status" value="1"/>
</dbReference>
<dbReference type="InterPro" id="IPR005184">
    <property type="entry name" value="DUF306_Meta_HslJ"/>
</dbReference>
<dbReference type="InterPro" id="IPR038670">
    <property type="entry name" value="HslJ-like_sf"/>
</dbReference>
<feature type="domain" description="DUF306" evidence="2">
    <location>
        <begin position="35"/>
        <end position="134"/>
    </location>
</feature>
<dbReference type="InterPro" id="IPR053147">
    <property type="entry name" value="Hsp_HslJ-like"/>
</dbReference>
<gene>
    <name evidence="3" type="ORF">WI372_02810</name>
</gene>
<name>A0ABU9E743_9BACT</name>
<sequence length="146" mass="15462">MRVVRLLTAAVATLVVATACGGPSAPGGMEPGAYIEQGRWDLRTIDELRVTATGDGQPWFRLSPAEGRVEGSTGCNTFNGPYHAGGTSVGFGPLAVTRRACTDPAAADVEQRMLEVLQEADTYQIEGGVLQLRVRGSIRMIFAPAR</sequence>
<evidence type="ECO:0000259" key="2">
    <source>
        <dbReference type="Pfam" id="PF03724"/>
    </source>
</evidence>
<proteinExistence type="predicted"/>
<dbReference type="Proteomes" id="UP001484239">
    <property type="component" value="Unassembled WGS sequence"/>
</dbReference>
<dbReference type="Gene3D" id="2.40.128.270">
    <property type="match status" value="1"/>
</dbReference>
<evidence type="ECO:0000313" key="4">
    <source>
        <dbReference type="Proteomes" id="UP001484239"/>
    </source>
</evidence>
<dbReference type="PANTHER" id="PTHR35535">
    <property type="entry name" value="HEAT SHOCK PROTEIN HSLJ"/>
    <property type="match status" value="1"/>
</dbReference>
<accession>A0ABU9E743</accession>
<dbReference type="PROSITE" id="PS51257">
    <property type="entry name" value="PROKAR_LIPOPROTEIN"/>
    <property type="match status" value="1"/>
</dbReference>
<comment type="caution">
    <text evidence="3">The sequence shown here is derived from an EMBL/GenBank/DDBJ whole genome shotgun (WGS) entry which is preliminary data.</text>
</comment>
<reference evidence="3 4" key="1">
    <citation type="submission" date="2024-02" db="EMBL/GenBank/DDBJ databases">
        <title>A novel Gemmatimonadota bacterium.</title>
        <authorList>
            <person name="Du Z.-J."/>
            <person name="Ye Y.-Q."/>
        </authorList>
    </citation>
    <scope>NUCLEOTIDE SEQUENCE [LARGE SCALE GENOMIC DNA]</scope>
    <source>
        <strain evidence="3 4">DH-20</strain>
    </source>
</reference>
<keyword evidence="1" id="KW-0732">Signal</keyword>
<feature type="chain" id="PRO_5045688093" evidence="1">
    <location>
        <begin position="22"/>
        <end position="146"/>
    </location>
</feature>
<dbReference type="EMBL" id="JBBHLI010000001">
    <property type="protein sequence ID" value="MEK9499912.1"/>
    <property type="molecule type" value="Genomic_DNA"/>
</dbReference>
<dbReference type="RefSeq" id="WP_405277940.1">
    <property type="nucleotide sequence ID" value="NZ_CP144380.1"/>
</dbReference>
<feature type="signal peptide" evidence="1">
    <location>
        <begin position="1"/>
        <end position="21"/>
    </location>
</feature>
<organism evidence="3 4">
    <name type="scientific">Gaopeijia maritima</name>
    <dbReference type="NCBI Taxonomy" id="3119007"/>
    <lineage>
        <taxon>Bacteria</taxon>
        <taxon>Pseudomonadati</taxon>
        <taxon>Gemmatimonadota</taxon>
        <taxon>Longimicrobiia</taxon>
        <taxon>Gaopeijiales</taxon>
        <taxon>Gaopeijiaceae</taxon>
        <taxon>Gaopeijia</taxon>
    </lineage>
</organism>
<evidence type="ECO:0000313" key="3">
    <source>
        <dbReference type="EMBL" id="MEK9499912.1"/>
    </source>
</evidence>